<protein>
    <submittedName>
        <fullName evidence="2">Uncharacterized protein</fullName>
    </submittedName>
</protein>
<dbReference type="RefSeq" id="WP_190720911.1">
    <property type="nucleotide sequence ID" value="NZ_JACJSW010000103.1"/>
</dbReference>
<organism evidence="2 3">
    <name type="scientific">Microcystis flos-aquae FACHB-1344</name>
    <dbReference type="NCBI Taxonomy" id="2692899"/>
    <lineage>
        <taxon>Bacteria</taxon>
        <taxon>Bacillati</taxon>
        <taxon>Cyanobacteriota</taxon>
        <taxon>Cyanophyceae</taxon>
        <taxon>Oscillatoriophycideae</taxon>
        <taxon>Chroococcales</taxon>
        <taxon>Microcystaceae</taxon>
        <taxon>Microcystis</taxon>
    </lineage>
</organism>
<keyword evidence="3" id="KW-1185">Reference proteome</keyword>
<dbReference type="Proteomes" id="UP000636187">
    <property type="component" value="Unassembled WGS sequence"/>
</dbReference>
<evidence type="ECO:0000313" key="3">
    <source>
        <dbReference type="Proteomes" id="UP000636187"/>
    </source>
</evidence>
<keyword evidence="1" id="KW-0175">Coiled coil</keyword>
<accession>A0ABR8HSC6</accession>
<reference evidence="2 3" key="1">
    <citation type="journal article" date="2020" name="ISME J.">
        <title>Comparative genomics reveals insights into cyanobacterial evolution and habitat adaptation.</title>
        <authorList>
            <person name="Chen M.Y."/>
            <person name="Teng W.K."/>
            <person name="Zhao L."/>
            <person name="Hu C.X."/>
            <person name="Zhou Y.K."/>
            <person name="Han B.P."/>
            <person name="Song L.R."/>
            <person name="Shu W.S."/>
        </authorList>
    </citation>
    <scope>NUCLEOTIDE SEQUENCE [LARGE SCALE GENOMIC DNA]</scope>
    <source>
        <strain evidence="2 3">FACHB-1344</strain>
    </source>
</reference>
<dbReference type="EMBL" id="JACJSW010000103">
    <property type="protein sequence ID" value="MBD2621680.1"/>
    <property type="molecule type" value="Genomic_DNA"/>
</dbReference>
<gene>
    <name evidence="2" type="ORF">H6G48_08325</name>
</gene>
<comment type="caution">
    <text evidence="2">The sequence shown here is derived from an EMBL/GenBank/DDBJ whole genome shotgun (WGS) entry which is preliminary data.</text>
</comment>
<sequence>MQAISTLLVTVIAVITIIVGLGQKLENLEVGQKIIKEEIKETNDNLKTLYTRQEAEKDFAIRDRLWEARYNALEKEYSK</sequence>
<evidence type="ECO:0000313" key="2">
    <source>
        <dbReference type="EMBL" id="MBD2621680.1"/>
    </source>
</evidence>
<proteinExistence type="predicted"/>
<feature type="coiled-coil region" evidence="1">
    <location>
        <begin position="25"/>
        <end position="56"/>
    </location>
</feature>
<evidence type="ECO:0000256" key="1">
    <source>
        <dbReference type="SAM" id="Coils"/>
    </source>
</evidence>
<name>A0ABR8HSC6_9CHRO</name>